<proteinExistence type="predicted"/>
<name>A0A8J6N3A0_9DELT</name>
<reference evidence="1 2" key="1">
    <citation type="submission" date="2020-08" db="EMBL/GenBank/DDBJ databases">
        <title>Bridging the membrane lipid divide: bacteria of the FCB group superphylum have the potential to synthesize archaeal ether lipids.</title>
        <authorList>
            <person name="Villanueva L."/>
            <person name="Von Meijenfeldt F.A.B."/>
            <person name="Westbye A.B."/>
            <person name="Yadav S."/>
            <person name="Hopmans E.C."/>
            <person name="Dutilh B.E."/>
            <person name="Sinninghe Damste J.S."/>
        </authorList>
    </citation>
    <scope>NUCLEOTIDE SEQUENCE [LARGE SCALE GENOMIC DNA]</scope>
    <source>
        <strain evidence="1">NIOZ-UU27</strain>
    </source>
</reference>
<evidence type="ECO:0000313" key="1">
    <source>
        <dbReference type="EMBL" id="MBC8179266.1"/>
    </source>
</evidence>
<organism evidence="1 2">
    <name type="scientific">Candidatus Desulfacyla euxinica</name>
    <dbReference type="NCBI Taxonomy" id="2841693"/>
    <lineage>
        <taxon>Bacteria</taxon>
        <taxon>Deltaproteobacteria</taxon>
        <taxon>Candidatus Desulfacyla</taxon>
    </lineage>
</organism>
<dbReference type="AlphaFoldDB" id="A0A8J6N3A0"/>
<evidence type="ECO:0000313" key="2">
    <source>
        <dbReference type="Proteomes" id="UP000650524"/>
    </source>
</evidence>
<gene>
    <name evidence="1" type="ORF">H8E19_17830</name>
</gene>
<sequence>MTRAELKEIDKMIEGIEKRAKGLIEKGQGIQAIERNAARILASTKMLKINVSDLTSCFHP</sequence>
<dbReference type="Proteomes" id="UP000650524">
    <property type="component" value="Unassembled WGS sequence"/>
</dbReference>
<protein>
    <submittedName>
        <fullName evidence="1">Uncharacterized protein</fullName>
    </submittedName>
</protein>
<accession>A0A8J6N3A0</accession>
<dbReference type="EMBL" id="JACNJD010000364">
    <property type="protein sequence ID" value="MBC8179266.1"/>
    <property type="molecule type" value="Genomic_DNA"/>
</dbReference>
<comment type="caution">
    <text evidence="1">The sequence shown here is derived from an EMBL/GenBank/DDBJ whole genome shotgun (WGS) entry which is preliminary data.</text>
</comment>